<feature type="region of interest" description="Disordered" evidence="2">
    <location>
        <begin position="153"/>
        <end position="196"/>
    </location>
</feature>
<dbReference type="InterPro" id="IPR036908">
    <property type="entry name" value="RlpA-like_sf"/>
</dbReference>
<feature type="signal peptide" evidence="3">
    <location>
        <begin position="1"/>
        <end position="22"/>
    </location>
</feature>
<evidence type="ECO:0000256" key="3">
    <source>
        <dbReference type="SAM" id="SignalP"/>
    </source>
</evidence>
<keyword evidence="1 3" id="KW-0732">Signal</keyword>
<name>A0A8H7XWU5_PSICU</name>
<evidence type="ECO:0000313" key="4">
    <source>
        <dbReference type="EMBL" id="KAG5168312.1"/>
    </source>
</evidence>
<dbReference type="CDD" id="cd22191">
    <property type="entry name" value="DPBB_RlpA_EXP_N-like"/>
    <property type="match status" value="1"/>
</dbReference>
<evidence type="ECO:0008006" key="5">
    <source>
        <dbReference type="Google" id="ProtNLM"/>
    </source>
</evidence>
<evidence type="ECO:0000256" key="1">
    <source>
        <dbReference type="ARBA" id="ARBA00022729"/>
    </source>
</evidence>
<dbReference type="InterPro" id="IPR051477">
    <property type="entry name" value="Expansin_CellWall"/>
</dbReference>
<accession>A0A8H7XWU5</accession>
<dbReference type="Gene3D" id="2.40.40.10">
    <property type="entry name" value="RlpA-like domain"/>
    <property type="match status" value="1"/>
</dbReference>
<dbReference type="EMBL" id="JAFIQS010000006">
    <property type="protein sequence ID" value="KAG5168312.1"/>
    <property type="molecule type" value="Genomic_DNA"/>
</dbReference>
<reference evidence="4" key="1">
    <citation type="submission" date="2021-02" db="EMBL/GenBank/DDBJ databases">
        <title>Psilocybe cubensis genome.</title>
        <authorList>
            <person name="Mckernan K.J."/>
            <person name="Crawford S."/>
            <person name="Trippe A."/>
            <person name="Kane L.T."/>
            <person name="Mclaughlin S."/>
        </authorList>
    </citation>
    <scope>NUCLEOTIDE SEQUENCE [LARGE SCALE GENOMIC DNA]</scope>
    <source>
        <strain evidence="4">MGC-MH-2018</strain>
    </source>
</reference>
<dbReference type="PANTHER" id="PTHR31836:SF28">
    <property type="entry name" value="SRCR DOMAIN-CONTAINING PROTEIN-RELATED"/>
    <property type="match status" value="1"/>
</dbReference>
<sequence length="255" mass="26197">MIKNKAILLLASALLVLSDVDAFTIHRRESIAHKNRLPRAIPISERNITSRSLEKRFDGARLTFYNAGLGACGKTNSDSEFVAAMNADQYAGGAHCFESVTIIVGSKTQSAQIVDVCTGCPFAGLDLSQGLFEFFASTSVGVLTGSWNFADAAAPPTPLPKTTEHQETPTPTTTQKTTRASSTVHISSSASSSSDVSASSVSRTATLLGSAASASATAPGSDSASDTGNLQMINLAFIQMAGLVMAGGANGGGSS</sequence>
<dbReference type="PANTHER" id="PTHR31836">
    <property type="match status" value="1"/>
</dbReference>
<proteinExistence type="predicted"/>
<organism evidence="4">
    <name type="scientific">Psilocybe cubensis</name>
    <name type="common">Psychedelic mushroom</name>
    <name type="synonym">Stropharia cubensis</name>
    <dbReference type="NCBI Taxonomy" id="181762"/>
    <lineage>
        <taxon>Eukaryota</taxon>
        <taxon>Fungi</taxon>
        <taxon>Dikarya</taxon>
        <taxon>Basidiomycota</taxon>
        <taxon>Agaricomycotina</taxon>
        <taxon>Agaricomycetes</taxon>
        <taxon>Agaricomycetidae</taxon>
        <taxon>Agaricales</taxon>
        <taxon>Agaricineae</taxon>
        <taxon>Strophariaceae</taxon>
        <taxon>Psilocybe</taxon>
    </lineage>
</organism>
<dbReference type="AlphaFoldDB" id="A0A8H7XWU5"/>
<feature type="compositionally biased region" description="Low complexity" evidence="2">
    <location>
        <begin position="168"/>
        <end position="196"/>
    </location>
</feature>
<dbReference type="OrthoDB" id="623670at2759"/>
<dbReference type="SUPFAM" id="SSF50685">
    <property type="entry name" value="Barwin-like endoglucanases"/>
    <property type="match status" value="1"/>
</dbReference>
<evidence type="ECO:0000256" key="2">
    <source>
        <dbReference type="SAM" id="MobiDB-lite"/>
    </source>
</evidence>
<comment type="caution">
    <text evidence="4">The sequence shown here is derived from an EMBL/GenBank/DDBJ whole genome shotgun (WGS) entry which is preliminary data.</text>
</comment>
<gene>
    <name evidence="4" type="ORF">JR316_006908</name>
</gene>
<feature type="chain" id="PRO_5034678817" description="RlpA-like protein double-psi beta-barrel domain-containing protein" evidence="3">
    <location>
        <begin position="23"/>
        <end position="255"/>
    </location>
</feature>
<protein>
    <recommendedName>
        <fullName evidence="5">RlpA-like protein double-psi beta-barrel domain-containing protein</fullName>
    </recommendedName>
</protein>